<comment type="caution">
    <text evidence="2">The sequence shown here is derived from an EMBL/GenBank/DDBJ whole genome shotgun (WGS) entry which is preliminary data.</text>
</comment>
<feature type="signal peptide" evidence="1">
    <location>
        <begin position="1"/>
        <end position="18"/>
    </location>
</feature>
<organism evidence="2 3">
    <name type="scientific">Camelimonas fluminis</name>
    <dbReference type="NCBI Taxonomy" id="1576911"/>
    <lineage>
        <taxon>Bacteria</taxon>
        <taxon>Pseudomonadati</taxon>
        <taxon>Pseudomonadota</taxon>
        <taxon>Alphaproteobacteria</taxon>
        <taxon>Hyphomicrobiales</taxon>
        <taxon>Chelatococcaceae</taxon>
        <taxon>Camelimonas</taxon>
    </lineage>
</organism>
<evidence type="ECO:0008006" key="4">
    <source>
        <dbReference type="Google" id="ProtNLM"/>
    </source>
</evidence>
<protein>
    <recommendedName>
        <fullName evidence="4">Lipoprotein</fullName>
    </recommendedName>
</protein>
<evidence type="ECO:0000256" key="1">
    <source>
        <dbReference type="SAM" id="SignalP"/>
    </source>
</evidence>
<gene>
    <name evidence="2" type="ORF">ACFONL_19735</name>
</gene>
<evidence type="ECO:0000313" key="3">
    <source>
        <dbReference type="Proteomes" id="UP001595704"/>
    </source>
</evidence>
<feature type="chain" id="PRO_5047224470" description="Lipoprotein" evidence="1">
    <location>
        <begin position="19"/>
        <end position="90"/>
    </location>
</feature>
<dbReference type="PROSITE" id="PS51257">
    <property type="entry name" value="PROKAR_LIPOPROTEIN"/>
    <property type="match status" value="1"/>
</dbReference>
<name>A0ABV7ULI2_9HYPH</name>
<dbReference type="Proteomes" id="UP001595704">
    <property type="component" value="Unassembled WGS sequence"/>
</dbReference>
<keyword evidence="1" id="KW-0732">Signal</keyword>
<dbReference type="EMBL" id="JBHRYC010000098">
    <property type="protein sequence ID" value="MFC3639574.1"/>
    <property type="molecule type" value="Genomic_DNA"/>
</dbReference>
<proteinExistence type="predicted"/>
<sequence length="90" mass="9788">MKLSCLAIVSAIACCGLAACVSPEQQRAQDSARCSGYGFASGSEGYANCMMQTSMARDQGERDKMAQFWAQDNATRRERERLAGLPPRGY</sequence>
<reference evidence="3" key="1">
    <citation type="journal article" date="2019" name="Int. J. Syst. Evol. Microbiol.">
        <title>The Global Catalogue of Microorganisms (GCM) 10K type strain sequencing project: providing services to taxonomists for standard genome sequencing and annotation.</title>
        <authorList>
            <consortium name="The Broad Institute Genomics Platform"/>
            <consortium name="The Broad Institute Genome Sequencing Center for Infectious Disease"/>
            <person name="Wu L."/>
            <person name="Ma J."/>
        </authorList>
    </citation>
    <scope>NUCLEOTIDE SEQUENCE [LARGE SCALE GENOMIC DNA]</scope>
    <source>
        <strain evidence="3">KCTC 42282</strain>
    </source>
</reference>
<keyword evidence="3" id="KW-1185">Reference proteome</keyword>
<evidence type="ECO:0000313" key="2">
    <source>
        <dbReference type="EMBL" id="MFC3639574.1"/>
    </source>
</evidence>
<accession>A0ABV7ULI2</accession>
<dbReference type="RefSeq" id="WP_191318694.1">
    <property type="nucleotide sequence ID" value="NZ_BNCG01000004.1"/>
</dbReference>